<evidence type="ECO:0000256" key="1">
    <source>
        <dbReference type="ARBA" id="ARBA00022481"/>
    </source>
</evidence>
<protein>
    <recommendedName>
        <fullName evidence="7">HMA domain-containing protein</fullName>
    </recommendedName>
</protein>
<keyword evidence="4" id="KW-0636">Prenylation</keyword>
<evidence type="ECO:0000256" key="3">
    <source>
        <dbReference type="ARBA" id="ARBA00023288"/>
    </source>
</evidence>
<dbReference type="InterPro" id="IPR036163">
    <property type="entry name" value="HMA_dom_sf"/>
</dbReference>
<dbReference type="InterPro" id="IPR051863">
    <property type="entry name" value="HIPP"/>
</dbReference>
<evidence type="ECO:0000256" key="6">
    <source>
        <dbReference type="SAM" id="MobiDB-lite"/>
    </source>
</evidence>
<keyword evidence="3" id="KW-0449">Lipoprotein</keyword>
<dbReference type="PANTHER" id="PTHR45811:SF13">
    <property type="entry name" value="OS04G0661100 PROTEIN"/>
    <property type="match status" value="1"/>
</dbReference>
<accession>A0AAV9AC23</accession>
<dbReference type="EMBL" id="JAUJYN010000010">
    <property type="protein sequence ID" value="KAK1261695.1"/>
    <property type="molecule type" value="Genomic_DNA"/>
</dbReference>
<reference evidence="8" key="1">
    <citation type="journal article" date="2023" name="Nat. Commun.">
        <title>Diploid and tetraploid genomes of Acorus and the evolution of monocots.</title>
        <authorList>
            <person name="Ma L."/>
            <person name="Liu K.W."/>
            <person name="Li Z."/>
            <person name="Hsiao Y.Y."/>
            <person name="Qi Y."/>
            <person name="Fu T."/>
            <person name="Tang G.D."/>
            <person name="Zhang D."/>
            <person name="Sun W.H."/>
            <person name="Liu D.K."/>
            <person name="Li Y."/>
            <person name="Chen G.Z."/>
            <person name="Liu X.D."/>
            <person name="Liao X.Y."/>
            <person name="Jiang Y.T."/>
            <person name="Yu X."/>
            <person name="Hao Y."/>
            <person name="Huang J."/>
            <person name="Zhao X.W."/>
            <person name="Ke S."/>
            <person name="Chen Y.Y."/>
            <person name="Wu W.L."/>
            <person name="Hsu J.L."/>
            <person name="Lin Y.F."/>
            <person name="Huang M.D."/>
            <person name="Li C.Y."/>
            <person name="Huang L."/>
            <person name="Wang Z.W."/>
            <person name="Zhao X."/>
            <person name="Zhong W.Y."/>
            <person name="Peng D.H."/>
            <person name="Ahmad S."/>
            <person name="Lan S."/>
            <person name="Zhang J.S."/>
            <person name="Tsai W.C."/>
            <person name="Van de Peer Y."/>
            <person name="Liu Z.J."/>
        </authorList>
    </citation>
    <scope>NUCLEOTIDE SEQUENCE</scope>
    <source>
        <strain evidence="8">SCP</strain>
    </source>
</reference>
<evidence type="ECO:0000313" key="9">
    <source>
        <dbReference type="Proteomes" id="UP001179952"/>
    </source>
</evidence>
<evidence type="ECO:0000259" key="7">
    <source>
        <dbReference type="PROSITE" id="PS50846"/>
    </source>
</evidence>
<keyword evidence="9" id="KW-1185">Reference proteome</keyword>
<dbReference type="Gene3D" id="3.30.70.100">
    <property type="match status" value="1"/>
</dbReference>
<dbReference type="PANTHER" id="PTHR45811">
    <property type="entry name" value="COPPER TRANSPORT PROTEIN FAMILY-RELATED"/>
    <property type="match status" value="1"/>
</dbReference>
<name>A0AAV9AC23_ACOGR</name>
<feature type="region of interest" description="Disordered" evidence="6">
    <location>
        <begin position="65"/>
        <end position="95"/>
    </location>
</feature>
<evidence type="ECO:0000256" key="5">
    <source>
        <dbReference type="ARBA" id="ARBA00024045"/>
    </source>
</evidence>
<dbReference type="InterPro" id="IPR006121">
    <property type="entry name" value="HMA_dom"/>
</dbReference>
<keyword evidence="2" id="KW-0479">Metal-binding</keyword>
<proteinExistence type="inferred from homology"/>
<organism evidence="8 9">
    <name type="scientific">Acorus gramineus</name>
    <name type="common">Dwarf sweet flag</name>
    <dbReference type="NCBI Taxonomy" id="55184"/>
    <lineage>
        <taxon>Eukaryota</taxon>
        <taxon>Viridiplantae</taxon>
        <taxon>Streptophyta</taxon>
        <taxon>Embryophyta</taxon>
        <taxon>Tracheophyta</taxon>
        <taxon>Spermatophyta</taxon>
        <taxon>Magnoliopsida</taxon>
        <taxon>Liliopsida</taxon>
        <taxon>Acoraceae</taxon>
        <taxon>Acorus</taxon>
    </lineage>
</organism>
<comment type="similarity">
    <text evidence="5">Belongs to the HIPP family.</text>
</comment>
<dbReference type="Proteomes" id="UP001179952">
    <property type="component" value="Unassembled WGS sequence"/>
</dbReference>
<comment type="caution">
    <text evidence="8">The sequence shown here is derived from an EMBL/GenBank/DDBJ whole genome shotgun (WGS) entry which is preliminary data.</text>
</comment>
<dbReference type="PROSITE" id="PS50846">
    <property type="entry name" value="HMA_2"/>
    <property type="match status" value="1"/>
</dbReference>
<dbReference type="Pfam" id="PF00403">
    <property type="entry name" value="HMA"/>
    <property type="match status" value="1"/>
</dbReference>
<feature type="domain" description="HMA" evidence="7">
    <location>
        <begin position="2"/>
        <end position="69"/>
    </location>
</feature>
<dbReference type="AlphaFoldDB" id="A0AAV9AC23"/>
<dbReference type="SUPFAM" id="SSF55008">
    <property type="entry name" value="HMA, heavy metal-associated domain"/>
    <property type="match status" value="1"/>
</dbReference>
<evidence type="ECO:0000256" key="2">
    <source>
        <dbReference type="ARBA" id="ARBA00022723"/>
    </source>
</evidence>
<sequence length="148" mass="16502">MAKRTVLKVDISGQKCKRQLFQAVSKLQGVDKIEIDVDKSMLAVTGDADPIDIIMQTRKTYKFAKVVTIGPPPQPPKSDGDEEHGEDNKSDHQVQSQLVNSIKEDCISFSSIKFFHIHREGNISADLLASSQRQMGSLGIAHLKYDRH</sequence>
<evidence type="ECO:0000256" key="4">
    <source>
        <dbReference type="ARBA" id="ARBA00023289"/>
    </source>
</evidence>
<gene>
    <name evidence="8" type="ORF">QJS04_geneDACA008937</name>
</gene>
<dbReference type="GO" id="GO:0046872">
    <property type="term" value="F:metal ion binding"/>
    <property type="evidence" value="ECO:0007669"/>
    <property type="project" value="UniProtKB-KW"/>
</dbReference>
<reference evidence="8" key="2">
    <citation type="submission" date="2023-06" db="EMBL/GenBank/DDBJ databases">
        <authorList>
            <person name="Ma L."/>
            <person name="Liu K.-W."/>
            <person name="Li Z."/>
            <person name="Hsiao Y.-Y."/>
            <person name="Qi Y."/>
            <person name="Fu T."/>
            <person name="Tang G."/>
            <person name="Zhang D."/>
            <person name="Sun W.-H."/>
            <person name="Liu D.-K."/>
            <person name="Li Y."/>
            <person name="Chen G.-Z."/>
            <person name="Liu X.-D."/>
            <person name="Liao X.-Y."/>
            <person name="Jiang Y.-T."/>
            <person name="Yu X."/>
            <person name="Hao Y."/>
            <person name="Huang J."/>
            <person name="Zhao X.-W."/>
            <person name="Ke S."/>
            <person name="Chen Y.-Y."/>
            <person name="Wu W.-L."/>
            <person name="Hsu J.-L."/>
            <person name="Lin Y.-F."/>
            <person name="Huang M.-D."/>
            <person name="Li C.-Y."/>
            <person name="Huang L."/>
            <person name="Wang Z.-W."/>
            <person name="Zhao X."/>
            <person name="Zhong W.-Y."/>
            <person name="Peng D.-H."/>
            <person name="Ahmad S."/>
            <person name="Lan S."/>
            <person name="Zhang J.-S."/>
            <person name="Tsai W.-C."/>
            <person name="Van De Peer Y."/>
            <person name="Liu Z.-J."/>
        </authorList>
    </citation>
    <scope>NUCLEOTIDE SEQUENCE</scope>
    <source>
        <strain evidence="8">SCP</strain>
        <tissue evidence="8">Leaves</tissue>
    </source>
</reference>
<keyword evidence="1" id="KW-0488">Methylation</keyword>
<evidence type="ECO:0000313" key="8">
    <source>
        <dbReference type="EMBL" id="KAK1261695.1"/>
    </source>
</evidence>